<evidence type="ECO:0000313" key="2">
    <source>
        <dbReference type="EMBL" id="TCP23102.1"/>
    </source>
</evidence>
<dbReference type="GO" id="GO:0051473">
    <property type="term" value="P:glucosylglycerol biosynthetic process"/>
    <property type="evidence" value="ECO:0007669"/>
    <property type="project" value="InterPro"/>
</dbReference>
<dbReference type="OrthoDB" id="9815690at2"/>
<evidence type="ECO:0000313" key="3">
    <source>
        <dbReference type="Proteomes" id="UP000295733"/>
    </source>
</evidence>
<reference evidence="2 3" key="1">
    <citation type="submission" date="2019-03" db="EMBL/GenBank/DDBJ databases">
        <title>Genomic Encyclopedia of Type Strains, Phase IV (KMG-IV): sequencing the most valuable type-strain genomes for metagenomic binning, comparative biology and taxonomic classification.</title>
        <authorList>
            <person name="Goeker M."/>
        </authorList>
    </citation>
    <scope>NUCLEOTIDE SEQUENCE [LARGE SCALE GENOMIC DNA]</scope>
    <source>
        <strain evidence="2 3">DSM 2781</strain>
    </source>
</reference>
<dbReference type="PANTHER" id="PTHR10788:SF106">
    <property type="entry name" value="BCDNA.GH08860"/>
    <property type="match status" value="1"/>
</dbReference>
<dbReference type="InterPro" id="IPR001830">
    <property type="entry name" value="Glyco_trans_20"/>
</dbReference>
<comment type="caution">
    <text evidence="2">The sequence shown here is derived from an EMBL/GenBank/DDBJ whole genome shotgun (WGS) entry which is preliminary data.</text>
</comment>
<dbReference type="AlphaFoldDB" id="A0A4R2NNG4"/>
<name>A0A4R2NNG4_RHOAD</name>
<dbReference type="Proteomes" id="UP000295733">
    <property type="component" value="Unassembled WGS sequence"/>
</dbReference>
<comment type="similarity">
    <text evidence="1">Belongs to the glycosyltransferase 20 family.</text>
</comment>
<dbReference type="SUPFAM" id="SSF53756">
    <property type="entry name" value="UDP-Glycosyltransferase/glycogen phosphorylase"/>
    <property type="match status" value="1"/>
</dbReference>
<sequence length="499" mass="56112">MPSNLVIVYHRQPYEEVEVDGKTVFRENKSPNGIVPTLKSFFGRFESGAWVAWKQAEDTSNPDFDRVVEIEDAYGKYTVSRLPLTAEQVKSFYHVTSKEAFWPILHSFKERYNYDPVDWPTFREVNWAFAEAAAAEAAEGAVVWVHDYNLWLVPGYLRTMRPDLKISFFHHTPFPSADMFNVLPWRKEIVESLLACDVVGFHIPRYAANFVSVARSLCDVDVTRREKVDPEFAAEVTALSERSVPTELVHDGRVVAVQASPVGVDAEYIDRVARLPETEDRLTDIRADLGGGKLILSVGRTDYTKGGIEQLLSFERLLETRPDLRGKVRLMHVSVPANRNMTVYENIQSDLEQMAGRINGRFGTLDWQPIALISRAIPFTELVAYYRAADVAWITPLADGMNLVAKEFCAARVDGDGMLVLSEFAGAAVEMGSALLTNPFSHRSMDSAISQALEMAEDERRDRMAALHDIVHRHDIRFWAEDQMRALLPGTSPAPSAAA</sequence>
<dbReference type="GO" id="GO:0005992">
    <property type="term" value="P:trehalose biosynthetic process"/>
    <property type="evidence" value="ECO:0007669"/>
    <property type="project" value="InterPro"/>
</dbReference>
<accession>A0A4R2NNG4</accession>
<evidence type="ECO:0000256" key="1">
    <source>
        <dbReference type="ARBA" id="ARBA00008799"/>
    </source>
</evidence>
<dbReference type="EMBL" id="SLXL01000004">
    <property type="protein sequence ID" value="TCP23102.1"/>
    <property type="molecule type" value="Genomic_DNA"/>
</dbReference>
<dbReference type="RefSeq" id="WP_132602012.1">
    <property type="nucleotide sequence ID" value="NZ_NRRP01000002.1"/>
</dbReference>
<keyword evidence="3" id="KW-1185">Reference proteome</keyword>
<proteinExistence type="inferred from homology"/>
<protein>
    <submittedName>
        <fullName evidence="2">Glucosyl-glycerol phosphate synthase</fullName>
    </submittedName>
</protein>
<dbReference type="Pfam" id="PF00982">
    <property type="entry name" value="Glyco_transf_20"/>
    <property type="match status" value="1"/>
</dbReference>
<dbReference type="InterPro" id="IPR012764">
    <property type="entry name" value="Gluc_glyc_Psyn"/>
</dbReference>
<dbReference type="NCBIfam" id="TIGR02398">
    <property type="entry name" value="gluc_glyc_Psyn"/>
    <property type="match status" value="1"/>
</dbReference>
<gene>
    <name evidence="2" type="ORF">EV656_10473</name>
</gene>
<organism evidence="2 3">
    <name type="scientific">Rhodovulum adriaticum</name>
    <name type="common">Rhodopseudomonas adriatica</name>
    <dbReference type="NCBI Taxonomy" id="35804"/>
    <lineage>
        <taxon>Bacteria</taxon>
        <taxon>Pseudomonadati</taxon>
        <taxon>Pseudomonadota</taxon>
        <taxon>Alphaproteobacteria</taxon>
        <taxon>Rhodobacterales</taxon>
        <taxon>Paracoccaceae</taxon>
        <taxon>Rhodovulum</taxon>
    </lineage>
</organism>
<dbReference type="Gene3D" id="3.40.50.2000">
    <property type="entry name" value="Glycogen Phosphorylase B"/>
    <property type="match status" value="2"/>
</dbReference>
<dbReference type="CDD" id="cd03788">
    <property type="entry name" value="GT20_TPS"/>
    <property type="match status" value="1"/>
</dbReference>
<dbReference type="GO" id="GO:0003825">
    <property type="term" value="F:alpha,alpha-trehalose-phosphate synthase (UDP-forming) activity"/>
    <property type="evidence" value="ECO:0007669"/>
    <property type="project" value="TreeGrafter"/>
</dbReference>
<dbReference type="PANTHER" id="PTHR10788">
    <property type="entry name" value="TREHALOSE-6-PHOSPHATE SYNTHASE"/>
    <property type="match status" value="1"/>
</dbReference>